<dbReference type="Proteomes" id="UP000198287">
    <property type="component" value="Unassembled WGS sequence"/>
</dbReference>
<sequence>MSRHGRRRHHHRRDEDLLENYGRSAATNRHHDQDDDDDDIEISIDLRDIKEQIQNEVDYIEENKDRPGRSDGDAFYANKTSGSRVSGWAGRHKKGETLNLDLAKINTEVGIYESGVSAGTMSVGVTKERDQVGIEAGLKLSLSRHGWDQQKSKEECWEWATTSALGETLEDLCEESWRLLEFQPVPWGLKLVSDLIVGVEWGSSGGGWG</sequence>
<evidence type="ECO:0000313" key="3">
    <source>
        <dbReference type="Proteomes" id="UP000198287"/>
    </source>
</evidence>
<protein>
    <submittedName>
        <fullName evidence="2">Uncharacterized protein</fullName>
    </submittedName>
</protein>
<evidence type="ECO:0000256" key="1">
    <source>
        <dbReference type="SAM" id="MobiDB-lite"/>
    </source>
</evidence>
<keyword evidence="3" id="KW-1185">Reference proteome</keyword>
<organism evidence="2 3">
    <name type="scientific">Folsomia candida</name>
    <name type="common">Springtail</name>
    <dbReference type="NCBI Taxonomy" id="158441"/>
    <lineage>
        <taxon>Eukaryota</taxon>
        <taxon>Metazoa</taxon>
        <taxon>Ecdysozoa</taxon>
        <taxon>Arthropoda</taxon>
        <taxon>Hexapoda</taxon>
        <taxon>Collembola</taxon>
        <taxon>Entomobryomorpha</taxon>
        <taxon>Isotomoidea</taxon>
        <taxon>Isotomidae</taxon>
        <taxon>Proisotominae</taxon>
        <taxon>Folsomia</taxon>
    </lineage>
</organism>
<proteinExistence type="predicted"/>
<gene>
    <name evidence="2" type="ORF">Fcan01_09190</name>
</gene>
<name>A0A226EFC2_FOLCA</name>
<dbReference type="EMBL" id="LNIX01000004">
    <property type="protein sequence ID" value="OXA56099.1"/>
    <property type="molecule type" value="Genomic_DNA"/>
</dbReference>
<accession>A0A226EFC2</accession>
<reference evidence="2 3" key="1">
    <citation type="submission" date="2015-12" db="EMBL/GenBank/DDBJ databases">
        <title>The genome of Folsomia candida.</title>
        <authorList>
            <person name="Faddeeva A."/>
            <person name="Derks M.F."/>
            <person name="Anvar Y."/>
            <person name="Smit S."/>
            <person name="Van Straalen N."/>
            <person name="Roelofs D."/>
        </authorList>
    </citation>
    <scope>NUCLEOTIDE SEQUENCE [LARGE SCALE GENOMIC DNA]</scope>
    <source>
        <strain evidence="2 3">VU population</strain>
        <tissue evidence="2">Whole body</tissue>
    </source>
</reference>
<comment type="caution">
    <text evidence="2">The sequence shown here is derived from an EMBL/GenBank/DDBJ whole genome shotgun (WGS) entry which is preliminary data.</text>
</comment>
<feature type="compositionally biased region" description="Basic residues" evidence="1">
    <location>
        <begin position="1"/>
        <end position="12"/>
    </location>
</feature>
<dbReference type="AlphaFoldDB" id="A0A226EFC2"/>
<evidence type="ECO:0000313" key="2">
    <source>
        <dbReference type="EMBL" id="OXA56099.1"/>
    </source>
</evidence>
<feature type="region of interest" description="Disordered" evidence="1">
    <location>
        <begin position="1"/>
        <end position="40"/>
    </location>
</feature>